<evidence type="ECO:0000313" key="2">
    <source>
        <dbReference type="Proteomes" id="UP001463408"/>
    </source>
</evidence>
<dbReference type="EMBL" id="JBEHEF010000004">
    <property type="protein sequence ID" value="MEQ9937169.1"/>
    <property type="molecule type" value="Genomic_DNA"/>
</dbReference>
<gene>
    <name evidence="1" type="ORF">ABRQ07_05980</name>
</gene>
<evidence type="ECO:0008006" key="3">
    <source>
        <dbReference type="Google" id="ProtNLM"/>
    </source>
</evidence>
<dbReference type="Proteomes" id="UP001463408">
    <property type="component" value="Unassembled WGS sequence"/>
</dbReference>
<proteinExistence type="predicted"/>
<keyword evidence="2" id="KW-1185">Reference proteome</keyword>
<comment type="caution">
    <text evidence="1">The sequence shown here is derived from an EMBL/GenBank/DDBJ whole genome shotgun (WGS) entry which is preliminary data.</text>
</comment>
<name>A0ABV1P7P0_9GAMM</name>
<accession>A0ABV1P7P0</accession>
<sequence>MGVVDTLRELSEVWSLFGEMPDDTTLGVDLAALYLGISVKTLARYRQNGDGPPYIQYQAEGSRVRNQRVNYLLGDLRAWRDSHKVKSTMHAAKVRGLTFTSLADFAQPQPFWVKSGNEKLIIDHALTLPDEEFKKRLCDVDSDVIWFPVEEAIFRKWKNPSDRKKWHEMFTELLNIKILASTALQEKLILNEEFDKNY</sequence>
<protein>
    <recommendedName>
        <fullName evidence="3">DNA-binding protein</fullName>
    </recommendedName>
</protein>
<evidence type="ECO:0000313" key="1">
    <source>
        <dbReference type="EMBL" id="MEQ9937169.1"/>
    </source>
</evidence>
<dbReference type="RefSeq" id="WP_349960002.1">
    <property type="nucleotide sequence ID" value="NZ_JBEHEF010000004.1"/>
</dbReference>
<organism evidence="1 2">
    <name type="scientific">Pectobacterium polonicum</name>
    <dbReference type="NCBI Taxonomy" id="2485124"/>
    <lineage>
        <taxon>Bacteria</taxon>
        <taxon>Pseudomonadati</taxon>
        <taxon>Pseudomonadota</taxon>
        <taxon>Gammaproteobacteria</taxon>
        <taxon>Enterobacterales</taxon>
        <taxon>Pectobacteriaceae</taxon>
        <taxon>Pectobacterium</taxon>
    </lineage>
</organism>
<reference evidence="1 2" key="1">
    <citation type="submission" date="2024-06" db="EMBL/GenBank/DDBJ databases">
        <title>Pangenomics to understand the prophage dynamics in the radiating lineages of P. brasiliense.</title>
        <authorList>
            <person name="Pardeshi L.A."/>
            <person name="Van Duivenbode I."/>
            <person name="Jonkheer E.M."/>
            <person name="Pel M.J.C."/>
            <person name="Kupczok A."/>
            <person name="De Ridder D."/>
            <person name="Smit S."/>
            <person name="Van Der Lee T.J."/>
        </authorList>
    </citation>
    <scope>NUCLEOTIDE SEQUENCE [LARGE SCALE GENOMIC DNA]</scope>
    <source>
        <strain evidence="1 2">PD 8607</strain>
    </source>
</reference>